<reference evidence="10 11" key="1">
    <citation type="submission" date="2016-10" db="EMBL/GenBank/DDBJ databases">
        <authorList>
            <person name="de Groot N.N."/>
        </authorList>
    </citation>
    <scope>NUCLEOTIDE SEQUENCE [LARGE SCALE GENOMIC DNA]</scope>
    <source>
        <strain evidence="10 11">Vu-144</strain>
    </source>
</reference>
<evidence type="ECO:0000256" key="5">
    <source>
        <dbReference type="ARBA" id="ARBA00022856"/>
    </source>
</evidence>
<feature type="transmembrane region" description="Helical" evidence="9">
    <location>
        <begin position="60"/>
        <end position="78"/>
    </location>
</feature>
<dbReference type="RefSeq" id="WP_091392543.1">
    <property type="nucleotide sequence ID" value="NZ_FNQY01000001.1"/>
</dbReference>
<keyword evidence="6 9" id="KW-1133">Transmembrane helix</keyword>
<keyword evidence="11" id="KW-1185">Reference proteome</keyword>
<evidence type="ECO:0000256" key="2">
    <source>
        <dbReference type="ARBA" id="ARBA00022448"/>
    </source>
</evidence>
<feature type="transmembrane region" description="Helical" evidence="9">
    <location>
        <begin position="15"/>
        <end position="40"/>
    </location>
</feature>
<dbReference type="EMBL" id="FNQY01000001">
    <property type="protein sequence ID" value="SDZ77161.1"/>
    <property type="molecule type" value="Genomic_DNA"/>
</dbReference>
<evidence type="ECO:0000256" key="6">
    <source>
        <dbReference type="ARBA" id="ARBA00022989"/>
    </source>
</evidence>
<feature type="transmembrane region" description="Helical" evidence="9">
    <location>
        <begin position="110"/>
        <end position="136"/>
    </location>
</feature>
<accession>A0A1H3VR39</accession>
<evidence type="ECO:0000313" key="10">
    <source>
        <dbReference type="EMBL" id="SDZ77161.1"/>
    </source>
</evidence>
<evidence type="ECO:0000256" key="1">
    <source>
        <dbReference type="ARBA" id="ARBA00004651"/>
    </source>
</evidence>
<feature type="transmembrane region" description="Helical" evidence="9">
    <location>
        <begin position="87"/>
        <end position="104"/>
    </location>
</feature>
<keyword evidence="5" id="KW-0571">Peptide transport</keyword>
<evidence type="ECO:0000256" key="8">
    <source>
        <dbReference type="RuleBase" id="RU003755"/>
    </source>
</evidence>
<feature type="transmembrane region" description="Helical" evidence="9">
    <location>
        <begin position="489"/>
        <end position="511"/>
    </location>
</feature>
<dbReference type="NCBIfam" id="TIGR00924">
    <property type="entry name" value="yjdL_sub1_fam"/>
    <property type="match status" value="1"/>
</dbReference>
<name>A0A1H3VR39_9BACT</name>
<evidence type="ECO:0000256" key="4">
    <source>
        <dbReference type="ARBA" id="ARBA00022692"/>
    </source>
</evidence>
<evidence type="ECO:0000256" key="9">
    <source>
        <dbReference type="SAM" id="Phobius"/>
    </source>
</evidence>
<dbReference type="PROSITE" id="PS01023">
    <property type="entry name" value="PTR2_2"/>
    <property type="match status" value="1"/>
</dbReference>
<dbReference type="PROSITE" id="PS01022">
    <property type="entry name" value="PTR2_1"/>
    <property type="match status" value="1"/>
</dbReference>
<organism evidence="10 11">
    <name type="scientific">Arachidicoccus rhizosphaerae</name>
    <dbReference type="NCBI Taxonomy" id="551991"/>
    <lineage>
        <taxon>Bacteria</taxon>
        <taxon>Pseudomonadati</taxon>
        <taxon>Bacteroidota</taxon>
        <taxon>Chitinophagia</taxon>
        <taxon>Chitinophagales</taxon>
        <taxon>Chitinophagaceae</taxon>
        <taxon>Arachidicoccus</taxon>
    </lineage>
</organism>
<dbReference type="PANTHER" id="PTHR23517">
    <property type="entry name" value="RESISTANCE PROTEIN MDTM, PUTATIVE-RELATED-RELATED"/>
    <property type="match status" value="1"/>
</dbReference>
<feature type="transmembrane region" description="Helical" evidence="9">
    <location>
        <begin position="280"/>
        <end position="298"/>
    </location>
</feature>
<comment type="similarity">
    <text evidence="8">Belongs to the major facilitator superfamily. Proton-dependent oligopeptide transporter (POT/PTR) (TC 2.A.17) family.</text>
</comment>
<dbReference type="GO" id="GO:0005886">
    <property type="term" value="C:plasma membrane"/>
    <property type="evidence" value="ECO:0007669"/>
    <property type="project" value="UniProtKB-SubCell"/>
</dbReference>
<feature type="transmembrane region" description="Helical" evidence="9">
    <location>
        <begin position="220"/>
        <end position="242"/>
    </location>
</feature>
<evidence type="ECO:0000313" key="11">
    <source>
        <dbReference type="Proteomes" id="UP000199041"/>
    </source>
</evidence>
<keyword evidence="4 8" id="KW-0812">Transmembrane</keyword>
<keyword evidence="7 9" id="KW-0472">Membrane</keyword>
<feature type="transmembrane region" description="Helical" evidence="9">
    <location>
        <begin position="176"/>
        <end position="199"/>
    </location>
</feature>
<sequence length="556" mass="61891">MATVQPAKLKHHKGLWILFGTEMWERFGYYLMVGIFLLYLKDPISNGGAGFNLKMATDLVGSYIAMAYLTPFIGGLIADRYLGYRKAIILGGALLAAGYFVLAIPGKTPMYIALLLLVTGNGFFKPNISTLLGNIYNKEELKARKDNAYNIFYMGINIGAFVCNFVAAYMRNHYGWGYAFMAAGVGMTIALVWFIIGYKSVAEGDVKKPVQKEDMPMKKILGYVFLPAAIAGAIGWNMQAMLGHTIFGTTSNDAFMFACVPIIIFYIGLFIKASREDKRGLGALFSFFLVSIVFWVIYNQNSTGLTIWADQYTNREMPASLEKVTKPFGFLEPVTTAPHEVIKYDQYFRSTQGPDGKLVKTQGPDTYFNNLPQKDWPKEGHLNLLSTEIFQSINPFFIVLFTPILVWLFGRMARKKREPSTPRKVGLGIWFAGLSSLVMYIAIMSTDVFHNKTEAYWIVATYAIFTIGELLVSPIGLSLVSKLSPPRITALMMGAWFIVNAIAGKLAGLMATFWDSFTHKQNYFLILVIAAAVAGLVMFVLSKRISTVLQEKTGSS</sequence>
<dbReference type="Proteomes" id="UP000199041">
    <property type="component" value="Unassembled WGS sequence"/>
</dbReference>
<keyword evidence="5" id="KW-0653">Protein transport</keyword>
<feature type="transmembrane region" description="Helical" evidence="9">
    <location>
        <begin position="523"/>
        <end position="542"/>
    </location>
</feature>
<protein>
    <submittedName>
        <fullName evidence="10">Proton-dependent oligopeptide transporter, POT family</fullName>
    </submittedName>
</protein>
<dbReference type="GO" id="GO:0006857">
    <property type="term" value="P:oligopeptide transport"/>
    <property type="evidence" value="ECO:0007669"/>
    <property type="project" value="InterPro"/>
</dbReference>
<dbReference type="SUPFAM" id="SSF103473">
    <property type="entry name" value="MFS general substrate transporter"/>
    <property type="match status" value="2"/>
</dbReference>
<feature type="transmembrane region" description="Helical" evidence="9">
    <location>
        <begin position="393"/>
        <end position="413"/>
    </location>
</feature>
<dbReference type="InterPro" id="IPR018456">
    <property type="entry name" value="PTR2_symporter_CS"/>
</dbReference>
<dbReference type="Gene3D" id="1.20.1250.20">
    <property type="entry name" value="MFS general substrate transporter like domains"/>
    <property type="match status" value="2"/>
</dbReference>
<dbReference type="PANTHER" id="PTHR23517:SF15">
    <property type="entry name" value="PROTON-DEPENDENT OLIGOPEPTIDE FAMILY TRANSPORT PROTEIN"/>
    <property type="match status" value="1"/>
</dbReference>
<dbReference type="InterPro" id="IPR000109">
    <property type="entry name" value="POT_fam"/>
</dbReference>
<dbReference type="InterPro" id="IPR005279">
    <property type="entry name" value="Dipep/tripep_permease"/>
</dbReference>
<dbReference type="InterPro" id="IPR050171">
    <property type="entry name" value="MFS_Transporters"/>
</dbReference>
<evidence type="ECO:0000256" key="7">
    <source>
        <dbReference type="ARBA" id="ARBA00023136"/>
    </source>
</evidence>
<feature type="transmembrane region" description="Helical" evidence="9">
    <location>
        <begin position="148"/>
        <end position="170"/>
    </location>
</feature>
<dbReference type="Pfam" id="PF00854">
    <property type="entry name" value="PTR2"/>
    <property type="match status" value="2"/>
</dbReference>
<dbReference type="CDD" id="cd17346">
    <property type="entry name" value="MFS_DtpA_like"/>
    <property type="match status" value="1"/>
</dbReference>
<proteinExistence type="inferred from homology"/>
<dbReference type="InterPro" id="IPR036259">
    <property type="entry name" value="MFS_trans_sf"/>
</dbReference>
<feature type="transmembrane region" description="Helical" evidence="9">
    <location>
        <begin position="455"/>
        <end position="477"/>
    </location>
</feature>
<comment type="subcellular location">
    <subcellularLocation>
        <location evidence="1">Cell membrane</location>
        <topology evidence="1">Multi-pass membrane protein</topology>
    </subcellularLocation>
    <subcellularLocation>
        <location evidence="8">Membrane</location>
        <topology evidence="8">Multi-pass membrane protein</topology>
    </subcellularLocation>
</comment>
<feature type="transmembrane region" description="Helical" evidence="9">
    <location>
        <begin position="425"/>
        <end position="443"/>
    </location>
</feature>
<dbReference type="AlphaFoldDB" id="A0A1H3VR39"/>
<keyword evidence="2 8" id="KW-0813">Transport</keyword>
<evidence type="ECO:0000256" key="3">
    <source>
        <dbReference type="ARBA" id="ARBA00022475"/>
    </source>
</evidence>
<dbReference type="GO" id="GO:1904680">
    <property type="term" value="F:peptide transmembrane transporter activity"/>
    <property type="evidence" value="ECO:0007669"/>
    <property type="project" value="InterPro"/>
</dbReference>
<gene>
    <name evidence="10" type="ORF">SAMN05192529_101375</name>
</gene>
<dbReference type="OrthoDB" id="9772725at2"/>
<feature type="transmembrane region" description="Helical" evidence="9">
    <location>
        <begin position="254"/>
        <end position="273"/>
    </location>
</feature>
<keyword evidence="3" id="KW-1003">Cell membrane</keyword>